<dbReference type="RefSeq" id="WP_079472772.1">
    <property type="nucleotide sequence ID" value="NZ_FUZZ01000005.1"/>
</dbReference>
<feature type="domain" description="Secretin/TonB short N-terminal" evidence="12">
    <location>
        <begin position="71"/>
        <end position="122"/>
    </location>
</feature>
<dbReference type="InterPro" id="IPR012910">
    <property type="entry name" value="Plug_dom"/>
</dbReference>
<evidence type="ECO:0000313" key="13">
    <source>
        <dbReference type="EMBL" id="SKD09621.1"/>
    </source>
</evidence>
<protein>
    <submittedName>
        <fullName evidence="13">TonB-linked outer membrane protein, SusC/RagA family</fullName>
    </submittedName>
</protein>
<keyword evidence="6" id="KW-0408">Iron</keyword>
<dbReference type="PROSITE" id="PS52016">
    <property type="entry name" value="TONB_DEPENDENT_REC_3"/>
    <property type="match status" value="1"/>
</dbReference>
<comment type="similarity">
    <text evidence="10 11">Belongs to the TonB-dependent receptor family.</text>
</comment>
<dbReference type="InterPro" id="IPR008969">
    <property type="entry name" value="CarboxyPept-like_regulatory"/>
</dbReference>
<keyword evidence="9 10" id="KW-0998">Cell outer membrane</keyword>
<keyword evidence="3 10" id="KW-1134">Transmembrane beta strand</keyword>
<gene>
    <name evidence="13" type="ORF">SAMN05660461_5510</name>
</gene>
<evidence type="ECO:0000256" key="9">
    <source>
        <dbReference type="ARBA" id="ARBA00023237"/>
    </source>
</evidence>
<dbReference type="STRING" id="393003.SAMN05660461_5510"/>
<keyword evidence="2 10" id="KW-0813">Transport</keyword>
<dbReference type="SMART" id="SM00965">
    <property type="entry name" value="STN"/>
    <property type="match status" value="1"/>
</dbReference>
<evidence type="ECO:0000256" key="8">
    <source>
        <dbReference type="ARBA" id="ARBA00023136"/>
    </source>
</evidence>
<dbReference type="Pfam" id="PF13715">
    <property type="entry name" value="CarbopepD_reg_2"/>
    <property type="match status" value="1"/>
</dbReference>
<dbReference type="Pfam" id="PF00593">
    <property type="entry name" value="TonB_dep_Rec_b-barrel"/>
    <property type="match status" value="1"/>
</dbReference>
<keyword evidence="5 10" id="KW-0812">Transmembrane</keyword>
<name>A0A1T5PA79_9BACT</name>
<dbReference type="InterPro" id="IPR000531">
    <property type="entry name" value="Beta-barrel_TonB"/>
</dbReference>
<dbReference type="InterPro" id="IPR023997">
    <property type="entry name" value="TonB-dep_OMP_SusC/RagA_CS"/>
</dbReference>
<evidence type="ECO:0000256" key="10">
    <source>
        <dbReference type="PROSITE-ProRule" id="PRU01360"/>
    </source>
</evidence>
<keyword evidence="4" id="KW-0410">Iron transport</keyword>
<evidence type="ECO:0000259" key="12">
    <source>
        <dbReference type="SMART" id="SM00965"/>
    </source>
</evidence>
<dbReference type="SUPFAM" id="SSF56935">
    <property type="entry name" value="Porins"/>
    <property type="match status" value="1"/>
</dbReference>
<keyword evidence="8 10" id="KW-0472">Membrane</keyword>
<comment type="subcellular location">
    <subcellularLocation>
        <location evidence="1 10">Cell outer membrane</location>
        <topology evidence="1 10">Multi-pass membrane protein</topology>
    </subcellularLocation>
</comment>
<dbReference type="GO" id="GO:0006826">
    <property type="term" value="P:iron ion transport"/>
    <property type="evidence" value="ECO:0007669"/>
    <property type="project" value="UniProtKB-KW"/>
</dbReference>
<dbReference type="SUPFAM" id="SSF49464">
    <property type="entry name" value="Carboxypeptidase regulatory domain-like"/>
    <property type="match status" value="1"/>
</dbReference>
<dbReference type="GO" id="GO:0009279">
    <property type="term" value="C:cell outer membrane"/>
    <property type="evidence" value="ECO:0007669"/>
    <property type="project" value="UniProtKB-SubCell"/>
</dbReference>
<accession>A0A1T5PA79</accession>
<dbReference type="InterPro" id="IPR023996">
    <property type="entry name" value="TonB-dep_OMP_SusC/RagA"/>
</dbReference>
<evidence type="ECO:0000256" key="6">
    <source>
        <dbReference type="ARBA" id="ARBA00023004"/>
    </source>
</evidence>
<reference evidence="13 14" key="1">
    <citation type="submission" date="2017-02" db="EMBL/GenBank/DDBJ databases">
        <authorList>
            <person name="Peterson S.W."/>
        </authorList>
    </citation>
    <scope>NUCLEOTIDE SEQUENCE [LARGE SCALE GENOMIC DNA]</scope>
    <source>
        <strain evidence="13 14">DSM 18108</strain>
    </source>
</reference>
<dbReference type="InterPro" id="IPR039426">
    <property type="entry name" value="TonB-dep_rcpt-like"/>
</dbReference>
<dbReference type="Gene3D" id="2.40.170.20">
    <property type="entry name" value="TonB-dependent receptor, beta-barrel domain"/>
    <property type="match status" value="1"/>
</dbReference>
<evidence type="ECO:0000256" key="1">
    <source>
        <dbReference type="ARBA" id="ARBA00004571"/>
    </source>
</evidence>
<keyword evidence="7 11" id="KW-0798">TonB box</keyword>
<proteinExistence type="inferred from homology"/>
<dbReference type="NCBIfam" id="TIGR04057">
    <property type="entry name" value="SusC_RagA_signa"/>
    <property type="match status" value="1"/>
</dbReference>
<organism evidence="13 14">
    <name type="scientific">Chitinophaga ginsengisegetis</name>
    <dbReference type="NCBI Taxonomy" id="393003"/>
    <lineage>
        <taxon>Bacteria</taxon>
        <taxon>Pseudomonadati</taxon>
        <taxon>Bacteroidota</taxon>
        <taxon>Chitinophagia</taxon>
        <taxon>Chitinophagales</taxon>
        <taxon>Chitinophagaceae</taxon>
        <taxon>Chitinophaga</taxon>
    </lineage>
</organism>
<evidence type="ECO:0000256" key="3">
    <source>
        <dbReference type="ARBA" id="ARBA00022452"/>
    </source>
</evidence>
<evidence type="ECO:0000256" key="4">
    <source>
        <dbReference type="ARBA" id="ARBA00022496"/>
    </source>
</evidence>
<dbReference type="Gene3D" id="2.60.40.1120">
    <property type="entry name" value="Carboxypeptidase-like, regulatory domain"/>
    <property type="match status" value="1"/>
</dbReference>
<keyword evidence="4" id="KW-0406">Ion transport</keyword>
<evidence type="ECO:0000256" key="7">
    <source>
        <dbReference type="ARBA" id="ARBA00023077"/>
    </source>
</evidence>
<dbReference type="InterPro" id="IPR036942">
    <property type="entry name" value="Beta-barrel_TonB_sf"/>
</dbReference>
<keyword evidence="14" id="KW-1185">Reference proteome</keyword>
<dbReference type="NCBIfam" id="TIGR04056">
    <property type="entry name" value="OMP_RagA_SusC"/>
    <property type="match status" value="1"/>
</dbReference>
<dbReference type="InterPro" id="IPR011662">
    <property type="entry name" value="Secretin/TonB_short_N"/>
</dbReference>
<evidence type="ECO:0000256" key="11">
    <source>
        <dbReference type="RuleBase" id="RU003357"/>
    </source>
</evidence>
<sequence>MKKIYAQWRVPPGNVFAIKLVRTMKLTVILLFAAILGVSATGKSQDEHLNIKLHQGTLPQLFNQIQSQSRWRIFYKDELVNREQPLTLELQDKKINEVLDKALLNTGLSYRIMRNQVAIIPKEKSKPDQRLSSASPSEDSTYLIRGRVYDTHEPPQALPGVTIRVKDNNSLGTTTDADGYFTFHAKKNAVLVFTQMGYLPQEYTIIRSHNALNISLKENVAALDEVVVVGLSEQQRKHIASSISSVNIAQQTNGKPITALSQALQGGVTGLQVTQNSGLPGGDAAVIKIRGISTLNASNPLVMVDGVPMDMNYIDPVTVESVTILKDAAAAAVYGARAANGVILVTTKRGVAGRVAVTYDGYYGVQSPSSMPKLVEAPEYMRMFNEAQVNAGNAPFYSEEDIQHTEAGDDPVKYPNTDWQKEILNRAAPITSHSVGVSGGNSLARFALTANYQNQQGMIPLNHSNKYNIRANTSITLTKKFLVYMDMLAIKRNTFYPNRPNGSNGNRILEDIFRVPPTILPKYPAKDGAPVIYGRYVDIVNPVAYAEHGGKAANEYGQSSINLQPKWEVLPGLNLRGQFSFRLNSDVTRTTRDNYYFFDYYTGKLVQTWGVQRSAEMDRTTYYYAGVTADYTYDLKEHHFYLMGGYSQEENNSRFWDVNSLLSFYGKVNYSYKDKYLLEGAIRTDGSSRFGPGHKYGTFPSVALGWNIHKEPFMAPVSFINSMKLRASYGRLGNENIALYQYQNMISASDGVESVFGNPDITWETVDMLDLGLDLALLRSKLELTFDFYNKTTNGIILWPPVSYVGGMGIPPINAGRLRNKGVELSLNYNGRIGKDITVSVRPGVSYNNNTFLTVLGGPYIDGKKINKEGYSLNSLYGYKTNGLLQAADFKPDGTPLVPVIANAKPGDIRYLDQNGDNIIDGNDQTVIGNPTPRADFFANFRITYKKWELEMLLQGVSKSDAVLAGMLAYPLDMSFDGGVPTKYYADNYWTPERTNARFPRLTTTPDINKLSSDFWIQNGAYIRMKYIQLGYNFSSTTLKRIGVNGARVYVNAQNPFVFTSMKLVDPESQGNQWTYGIMKMYTAGVSIQL</sequence>
<dbReference type="InterPro" id="IPR037066">
    <property type="entry name" value="Plug_dom_sf"/>
</dbReference>
<dbReference type="EMBL" id="FUZZ01000005">
    <property type="protein sequence ID" value="SKD09621.1"/>
    <property type="molecule type" value="Genomic_DNA"/>
</dbReference>
<evidence type="ECO:0000256" key="5">
    <source>
        <dbReference type="ARBA" id="ARBA00022692"/>
    </source>
</evidence>
<dbReference type="Proteomes" id="UP000190166">
    <property type="component" value="Unassembled WGS sequence"/>
</dbReference>
<dbReference type="Pfam" id="PF07715">
    <property type="entry name" value="Plug"/>
    <property type="match status" value="1"/>
</dbReference>
<dbReference type="AlphaFoldDB" id="A0A1T5PA79"/>
<dbReference type="Gene3D" id="2.170.130.10">
    <property type="entry name" value="TonB-dependent receptor, plug domain"/>
    <property type="match status" value="1"/>
</dbReference>
<evidence type="ECO:0000256" key="2">
    <source>
        <dbReference type="ARBA" id="ARBA00022448"/>
    </source>
</evidence>
<dbReference type="Pfam" id="PF07660">
    <property type="entry name" value="STN"/>
    <property type="match status" value="1"/>
</dbReference>
<evidence type="ECO:0000313" key="14">
    <source>
        <dbReference type="Proteomes" id="UP000190166"/>
    </source>
</evidence>